<gene>
    <name evidence="1" type="ORF">P872_07925</name>
</gene>
<sequence>MKALKKCQVKIRFRYVLKTNRNQKVGHDHKF</sequence>
<comment type="caution">
    <text evidence="1">The sequence shown here is derived from an EMBL/GenBank/DDBJ whole genome shotgun (WGS) entry which is preliminary data.</text>
</comment>
<protein>
    <submittedName>
        <fullName evidence="1">Uncharacterized protein</fullName>
    </submittedName>
</protein>
<dbReference type="EMBL" id="AWXR01000037">
    <property type="protein sequence ID" value="ERM81913.1"/>
    <property type="molecule type" value="Genomic_DNA"/>
</dbReference>
<dbReference type="AlphaFoldDB" id="U5BVN1"/>
<evidence type="ECO:0000313" key="1">
    <source>
        <dbReference type="EMBL" id="ERM81913.1"/>
    </source>
</evidence>
<name>U5BVN1_9BACT</name>
<accession>U5BVN1</accession>
<evidence type="ECO:0000313" key="2">
    <source>
        <dbReference type="Proteomes" id="UP000016843"/>
    </source>
</evidence>
<organism evidence="1 2">
    <name type="scientific">Rhodonellum psychrophilum GCM71 = DSM 17998</name>
    <dbReference type="NCBI Taxonomy" id="1123057"/>
    <lineage>
        <taxon>Bacteria</taxon>
        <taxon>Pseudomonadati</taxon>
        <taxon>Bacteroidota</taxon>
        <taxon>Cytophagia</taxon>
        <taxon>Cytophagales</taxon>
        <taxon>Cytophagaceae</taxon>
        <taxon>Rhodonellum</taxon>
    </lineage>
</organism>
<proteinExistence type="predicted"/>
<keyword evidence="2" id="KW-1185">Reference proteome</keyword>
<reference evidence="1 2" key="1">
    <citation type="journal article" date="2013" name="Genome Announc.">
        <title>Draft Genome Sequence of the Psychrophilic and Alkaliphilic Rhodonellum psychrophilum Strain GCM71T.</title>
        <authorList>
            <person name="Hauptmann A.L."/>
            <person name="Glaring M.A."/>
            <person name="Hallin P.F."/>
            <person name="Prieme A."/>
            <person name="Stougaard P."/>
        </authorList>
    </citation>
    <scope>NUCLEOTIDE SEQUENCE [LARGE SCALE GENOMIC DNA]</scope>
    <source>
        <strain evidence="1 2">GCM71</strain>
    </source>
</reference>
<dbReference type="Proteomes" id="UP000016843">
    <property type="component" value="Unassembled WGS sequence"/>
</dbReference>